<accession>A0ABP9V3B1</accession>
<dbReference type="EMBL" id="BAABRL010000005">
    <property type="protein sequence ID" value="GAA5495812.1"/>
    <property type="molecule type" value="Genomic_DNA"/>
</dbReference>
<name>A0ABP9V3B1_9BACT</name>
<evidence type="ECO:0008006" key="4">
    <source>
        <dbReference type="Google" id="ProtNLM"/>
    </source>
</evidence>
<proteinExistence type="predicted"/>
<gene>
    <name evidence="2" type="ORF">Rhal01_01991</name>
</gene>
<keyword evidence="1" id="KW-0472">Membrane</keyword>
<keyword evidence="1" id="KW-0812">Transmembrane</keyword>
<feature type="transmembrane region" description="Helical" evidence="1">
    <location>
        <begin position="30"/>
        <end position="47"/>
    </location>
</feature>
<dbReference type="RefSeq" id="WP_346188552.1">
    <property type="nucleotide sequence ID" value="NZ_BAABRL010000005.1"/>
</dbReference>
<keyword evidence="3" id="KW-1185">Reference proteome</keyword>
<feature type="transmembrane region" description="Helical" evidence="1">
    <location>
        <begin position="297"/>
        <end position="322"/>
    </location>
</feature>
<organism evidence="2 3">
    <name type="scientific">Rubritalea halochordaticola</name>
    <dbReference type="NCBI Taxonomy" id="714537"/>
    <lineage>
        <taxon>Bacteria</taxon>
        <taxon>Pseudomonadati</taxon>
        <taxon>Verrucomicrobiota</taxon>
        <taxon>Verrucomicrobiia</taxon>
        <taxon>Verrucomicrobiales</taxon>
        <taxon>Rubritaleaceae</taxon>
        <taxon>Rubritalea</taxon>
    </lineage>
</organism>
<evidence type="ECO:0000256" key="1">
    <source>
        <dbReference type="SAM" id="Phobius"/>
    </source>
</evidence>
<dbReference type="Proteomes" id="UP001424741">
    <property type="component" value="Unassembled WGS sequence"/>
</dbReference>
<protein>
    <recommendedName>
        <fullName evidence="4">ABC transporter permease</fullName>
    </recommendedName>
</protein>
<comment type="caution">
    <text evidence="2">The sequence shown here is derived from an EMBL/GenBank/DDBJ whole genome shotgun (WGS) entry which is preliminary data.</text>
</comment>
<feature type="transmembrane region" description="Helical" evidence="1">
    <location>
        <begin position="352"/>
        <end position="373"/>
    </location>
</feature>
<evidence type="ECO:0000313" key="2">
    <source>
        <dbReference type="EMBL" id="GAA5495812.1"/>
    </source>
</evidence>
<evidence type="ECO:0000313" key="3">
    <source>
        <dbReference type="Proteomes" id="UP001424741"/>
    </source>
</evidence>
<keyword evidence="1" id="KW-1133">Transmembrane helix</keyword>
<reference evidence="2 3" key="1">
    <citation type="submission" date="2024-02" db="EMBL/GenBank/DDBJ databases">
        <title>Rubritalea halochordaticola NBRC 107102.</title>
        <authorList>
            <person name="Ichikawa N."/>
            <person name="Katano-Makiyama Y."/>
            <person name="Hidaka K."/>
        </authorList>
    </citation>
    <scope>NUCLEOTIDE SEQUENCE [LARGE SCALE GENOMIC DNA]</scope>
    <source>
        <strain evidence="2 3">NBRC 107102</strain>
    </source>
</reference>
<feature type="transmembrane region" description="Helical" evidence="1">
    <location>
        <begin position="254"/>
        <end position="277"/>
    </location>
</feature>
<sequence length="382" mass="43656">MKSLILIPSYLWKNTFKRWFENPISPLSKILVPILLSLLATLVLVFFNEAESQLRSKLKTGDSYDVYISERLIKKPNTHPAKQSLDEERMWLAKYGREQVSYIRQPFAAVKWKKNITVPIVVYTDSIAELTERHPTLHTPAVWLLTDTPETLEKRVEVEYSDTTLVSIPRKMPDLIRKNLDAPHILAVPMEMAAPLLRDGFEIHILAHFDNLKETRSFMNDTKAYYKAENRRIRVFSALEILENIEKINALQNYLRIGIVFSCGIILALILGTIAWLEYRQEAYLAALLRSFGTPRILLVWHAFLENLVLVLGGIGITFVIWKPIYSQLQQRITTMDLSPANSLTLSPTDSYTIFIAGIAGVLVAMLPLIFALRKPPGLILQ</sequence>